<keyword evidence="6" id="KW-0653">Protein transport</keyword>
<keyword evidence="4" id="KW-0813">Transport</keyword>
<dbReference type="STRING" id="318479.A0A3P7Q8V9"/>
<gene>
    <name evidence="9" type="ORF">DME_LOCUS8891</name>
</gene>
<dbReference type="GO" id="GO:0006611">
    <property type="term" value="P:protein export from nucleus"/>
    <property type="evidence" value="ECO:0007669"/>
    <property type="project" value="TreeGrafter"/>
</dbReference>
<sequence>MLYESVDETTRMHAERSLAELVASPDCFERCLLMLQSTFLLNYLGEKYLVLPSFVITSLCHLFARIIKTGWNDFLDDSQSFPFRIHITELQDIVDVKYIKYILVFSYNLFFQLHLVNDLVQLILNCLSYDFIGTLPDESSEDNYTVQLPIVWRECFLNYDVLAIFFSLYEQLPVDQCPAVLQVLVQLASLRRTLFSGEERQIFLDNFVHGIVAVIKMSEKLEHQQCFHELCRIVARLKGNYQLSELMKTTDYNELVELLGNFTEYCLRTIGGDGSSWNSLYYLLSFWQRMVSSMTYVKNNEHNIDLYIPRIFVAFLESRFEWIDDDPFADQGALQQIMEHISVIVRCEYEKNAEKIIDHFDVKSAIYERANGSEINQTIDNLYWLISIIGACIRGRSAFNAVEEYDLIDGKLIALKLMQLTDQKLSNGLARSIKIESALLYVLEQFRKIYINDHIQRISKVYEVLEPELGIQDESAMLVIFVRKIITNLKYWPNDEKLLKDSLALLNELSLGYTAMRRLTKLTEIRLLLTNHTSEHFPFLSSDVDLKIMRSRTIFYSSLSRLLYLECNDDESMFFSFMEPLTLYIHFQRAIIGLCRDIRGIGMACSSKIVFSLFINWMYPNVFSILLQSCEVWSHCCEVINPILKLLLELSQNRQQRLQFEMSSCFTVLLFREISKILCTYGERISMPVPSEENAYKERYKNIATCFAIIRMGLCGSYLPFGVFHLYGDMCLDNALNIYIKLFISIPEEDFFAYNKVSQFFFAMIDSVAADYMAYLSNLQPEIICTILDRLRRGAMSSDAVVHTSSCSTLDSIVTHIYRKLSRPTENRGQCGKPVEGNGCVQATKMQPNILKETLSQLLNMYLFVEVKCQWSVSRPLLGLILLNKEYFQNWKEEFLRAQRHDKRAVFEEALFALNEGIDWTLQARNKDAFTQNLCVFRRTVSFCFDKLI</sequence>
<comment type="similarity">
    <text evidence="3">Belongs to the exportin family.</text>
</comment>
<evidence type="ECO:0000259" key="8">
    <source>
        <dbReference type="Pfam" id="PF25795"/>
    </source>
</evidence>
<dbReference type="Gene3D" id="1.25.10.10">
    <property type="entry name" value="Leucine-rich Repeat Variant"/>
    <property type="match status" value="1"/>
</dbReference>
<dbReference type="EMBL" id="UYYG01001173">
    <property type="protein sequence ID" value="VDN58918.1"/>
    <property type="molecule type" value="Genomic_DNA"/>
</dbReference>
<evidence type="ECO:0000256" key="6">
    <source>
        <dbReference type="ARBA" id="ARBA00022927"/>
    </source>
</evidence>
<keyword evidence="10" id="KW-1185">Reference proteome</keyword>
<dbReference type="GO" id="GO:0005737">
    <property type="term" value="C:cytoplasm"/>
    <property type="evidence" value="ECO:0007669"/>
    <property type="project" value="UniProtKB-SubCell"/>
</dbReference>
<proteinExistence type="inferred from homology"/>
<keyword evidence="7" id="KW-0539">Nucleus</keyword>
<dbReference type="PANTHER" id="PTHR12596">
    <property type="entry name" value="EXPORTIN 4,7-RELATED"/>
    <property type="match status" value="1"/>
</dbReference>
<name>A0A3P7Q8V9_DRAME</name>
<reference evidence="9 10" key="1">
    <citation type="submission" date="2018-11" db="EMBL/GenBank/DDBJ databases">
        <authorList>
            <consortium name="Pathogen Informatics"/>
        </authorList>
    </citation>
    <scope>NUCLEOTIDE SEQUENCE [LARGE SCALE GENOMIC DNA]</scope>
</reference>
<evidence type="ECO:0000256" key="7">
    <source>
        <dbReference type="ARBA" id="ARBA00023242"/>
    </source>
</evidence>
<dbReference type="AlphaFoldDB" id="A0A3P7Q8V9"/>
<evidence type="ECO:0000313" key="10">
    <source>
        <dbReference type="Proteomes" id="UP000274756"/>
    </source>
</evidence>
<evidence type="ECO:0000256" key="2">
    <source>
        <dbReference type="ARBA" id="ARBA00004496"/>
    </source>
</evidence>
<evidence type="ECO:0000256" key="1">
    <source>
        <dbReference type="ARBA" id="ARBA00004123"/>
    </source>
</evidence>
<evidence type="ECO:0000256" key="4">
    <source>
        <dbReference type="ARBA" id="ARBA00022448"/>
    </source>
</evidence>
<evidence type="ECO:0000256" key="3">
    <source>
        <dbReference type="ARBA" id="ARBA00009466"/>
    </source>
</evidence>
<dbReference type="InterPro" id="IPR044189">
    <property type="entry name" value="XPO4/7-like"/>
</dbReference>
<keyword evidence="5" id="KW-0963">Cytoplasm</keyword>
<evidence type="ECO:0000313" key="9">
    <source>
        <dbReference type="EMBL" id="VDN58918.1"/>
    </source>
</evidence>
<dbReference type="GO" id="GO:0005643">
    <property type="term" value="C:nuclear pore"/>
    <property type="evidence" value="ECO:0007669"/>
    <property type="project" value="TreeGrafter"/>
</dbReference>
<organism evidence="9 10">
    <name type="scientific">Dracunculus medinensis</name>
    <name type="common">Guinea worm</name>
    <dbReference type="NCBI Taxonomy" id="318479"/>
    <lineage>
        <taxon>Eukaryota</taxon>
        <taxon>Metazoa</taxon>
        <taxon>Ecdysozoa</taxon>
        <taxon>Nematoda</taxon>
        <taxon>Chromadorea</taxon>
        <taxon>Rhabditida</taxon>
        <taxon>Spirurina</taxon>
        <taxon>Dracunculoidea</taxon>
        <taxon>Dracunculidae</taxon>
        <taxon>Dracunculus</taxon>
    </lineage>
</organism>
<feature type="domain" description="Exportin-7/Ran-binding protein 17 TPR repeats" evidence="8">
    <location>
        <begin position="324"/>
        <end position="545"/>
    </location>
</feature>
<dbReference type="OrthoDB" id="244158at2759"/>
<dbReference type="Pfam" id="PF25795">
    <property type="entry name" value="TPR_XPO7"/>
    <property type="match status" value="1"/>
</dbReference>
<dbReference type="SUPFAM" id="SSF48371">
    <property type="entry name" value="ARM repeat"/>
    <property type="match status" value="1"/>
</dbReference>
<dbReference type="Proteomes" id="UP000274756">
    <property type="component" value="Unassembled WGS sequence"/>
</dbReference>
<protein>
    <recommendedName>
        <fullName evidence="8">Exportin-7/Ran-binding protein 17 TPR repeats domain-containing protein</fullName>
    </recommendedName>
</protein>
<dbReference type="InterPro" id="IPR016024">
    <property type="entry name" value="ARM-type_fold"/>
</dbReference>
<dbReference type="InterPro" id="IPR057947">
    <property type="entry name" value="TPR_XPO7/RBP17"/>
</dbReference>
<comment type="subcellular location">
    <subcellularLocation>
        <location evidence="2">Cytoplasm</location>
    </subcellularLocation>
    <subcellularLocation>
        <location evidence="1">Nucleus</location>
    </subcellularLocation>
</comment>
<accession>A0A3P7Q8V9</accession>
<dbReference type="GO" id="GO:0005049">
    <property type="term" value="F:nuclear export signal receptor activity"/>
    <property type="evidence" value="ECO:0007669"/>
    <property type="project" value="InterPro"/>
</dbReference>
<dbReference type="PANTHER" id="PTHR12596:SF2">
    <property type="entry name" value="EXPORTIN-7 ISOFORM X1"/>
    <property type="match status" value="1"/>
</dbReference>
<evidence type="ECO:0000256" key="5">
    <source>
        <dbReference type="ARBA" id="ARBA00022490"/>
    </source>
</evidence>
<dbReference type="InterPro" id="IPR011989">
    <property type="entry name" value="ARM-like"/>
</dbReference>